<dbReference type="GO" id="GO:0004888">
    <property type="term" value="F:transmembrane signaling receptor activity"/>
    <property type="evidence" value="ECO:0007669"/>
    <property type="project" value="InterPro"/>
</dbReference>
<gene>
    <name evidence="7" type="ORF">H3H37_20135</name>
</gene>
<dbReference type="InterPro" id="IPR051310">
    <property type="entry name" value="MCP_chemotaxis"/>
</dbReference>
<dbReference type="EMBL" id="JACEZT010000015">
    <property type="protein sequence ID" value="MBA5639376.1"/>
    <property type="molecule type" value="Genomic_DNA"/>
</dbReference>
<organism evidence="7 8">
    <name type="scientific">Rugamonas brunnea</name>
    <dbReference type="NCBI Taxonomy" id="2758569"/>
    <lineage>
        <taxon>Bacteria</taxon>
        <taxon>Pseudomonadati</taxon>
        <taxon>Pseudomonadota</taxon>
        <taxon>Betaproteobacteria</taxon>
        <taxon>Burkholderiales</taxon>
        <taxon>Oxalobacteraceae</taxon>
        <taxon>Telluria group</taxon>
        <taxon>Rugamonas</taxon>
    </lineage>
</organism>
<feature type="domain" description="Methyl-accepting transducer" evidence="6">
    <location>
        <begin position="257"/>
        <end position="486"/>
    </location>
</feature>
<keyword evidence="8" id="KW-1185">Reference proteome</keyword>
<evidence type="ECO:0000256" key="4">
    <source>
        <dbReference type="PROSITE-ProRule" id="PRU00284"/>
    </source>
</evidence>
<dbReference type="PANTHER" id="PTHR43531:SF14">
    <property type="entry name" value="METHYL-ACCEPTING CHEMOTAXIS PROTEIN I-RELATED"/>
    <property type="match status" value="1"/>
</dbReference>
<dbReference type="PROSITE" id="PS50111">
    <property type="entry name" value="CHEMOTAXIS_TRANSDUC_2"/>
    <property type="match status" value="1"/>
</dbReference>
<keyword evidence="2" id="KW-0488">Methylation</keyword>
<dbReference type="PRINTS" id="PR00260">
    <property type="entry name" value="CHEMTRNSDUCR"/>
</dbReference>
<dbReference type="SUPFAM" id="SSF58104">
    <property type="entry name" value="Methyl-accepting chemotaxis protein (MCP) signaling domain"/>
    <property type="match status" value="1"/>
</dbReference>
<dbReference type="Gene3D" id="1.10.287.950">
    <property type="entry name" value="Methyl-accepting chemotaxis protein"/>
    <property type="match status" value="1"/>
</dbReference>
<keyword evidence="5" id="KW-0472">Membrane</keyword>
<evidence type="ECO:0000313" key="8">
    <source>
        <dbReference type="Proteomes" id="UP000534388"/>
    </source>
</evidence>
<comment type="subcellular location">
    <subcellularLocation>
        <location evidence="1">Membrane</location>
    </subcellularLocation>
</comment>
<keyword evidence="5" id="KW-1133">Transmembrane helix</keyword>
<dbReference type="AlphaFoldDB" id="A0A7W2EVJ3"/>
<protein>
    <submittedName>
        <fullName evidence="7">Chemotaxis protein</fullName>
    </submittedName>
</protein>
<dbReference type="InterPro" id="IPR004089">
    <property type="entry name" value="MCPsignal_dom"/>
</dbReference>
<evidence type="ECO:0000256" key="1">
    <source>
        <dbReference type="ARBA" id="ARBA00004370"/>
    </source>
</evidence>
<dbReference type="Proteomes" id="UP000534388">
    <property type="component" value="Unassembled WGS sequence"/>
</dbReference>
<keyword evidence="4" id="KW-0807">Transducer</keyword>
<keyword evidence="5" id="KW-0812">Transmembrane</keyword>
<feature type="transmembrane region" description="Helical" evidence="5">
    <location>
        <begin position="175"/>
        <end position="198"/>
    </location>
</feature>
<dbReference type="GO" id="GO:0005886">
    <property type="term" value="C:plasma membrane"/>
    <property type="evidence" value="ECO:0007669"/>
    <property type="project" value="TreeGrafter"/>
</dbReference>
<dbReference type="PANTHER" id="PTHR43531">
    <property type="entry name" value="PROTEIN ICFG"/>
    <property type="match status" value="1"/>
</dbReference>
<reference evidence="7 8" key="1">
    <citation type="submission" date="2020-07" db="EMBL/GenBank/DDBJ databases">
        <title>Novel species isolated from subtropical streams in China.</title>
        <authorList>
            <person name="Lu H."/>
        </authorList>
    </citation>
    <scope>NUCLEOTIDE SEQUENCE [LARGE SCALE GENOMIC DNA]</scope>
    <source>
        <strain evidence="7 8">LX20W</strain>
    </source>
</reference>
<dbReference type="GO" id="GO:0007165">
    <property type="term" value="P:signal transduction"/>
    <property type="evidence" value="ECO:0007669"/>
    <property type="project" value="UniProtKB-KW"/>
</dbReference>
<evidence type="ECO:0000313" key="7">
    <source>
        <dbReference type="EMBL" id="MBA5639376.1"/>
    </source>
</evidence>
<dbReference type="InterPro" id="IPR004090">
    <property type="entry name" value="Chemotax_Me-accpt_rcpt"/>
</dbReference>
<evidence type="ECO:0000256" key="5">
    <source>
        <dbReference type="SAM" id="Phobius"/>
    </source>
</evidence>
<accession>A0A7W2EVJ3</accession>
<dbReference type="Pfam" id="PF00015">
    <property type="entry name" value="MCPsignal"/>
    <property type="match status" value="1"/>
</dbReference>
<dbReference type="RefSeq" id="WP_182165845.1">
    <property type="nucleotide sequence ID" value="NZ_JACEZT010000015.1"/>
</dbReference>
<sequence>MSIKRTIWALPVISILVLGLGVGGSALIASGALHAIDRTARVDYPLLDLVKDLRQDIGGITDGLRDAVSEGEQGRLTPIAEQAARVRGRLAKLAALDGQGPAASRLGREFDAYFRPALAATRMMLKLEQGDLQASMEAMQNAQRQLQADLVRTGADAQRQFQSGIERSGDGVRQVLGTMLAAALLVAGGLALASWVVVRLIWRQLGGEPEYARAIAQAVARGDLSMQIRTDCSDSVLAALGEMRERLATLVAGIKGSAETIAAASADIARGSTELAGRTQAQVEDLDFTNRSMRELTGTVEQNILHVSDASQLAGDATLVATRGGELVDSVVVTMGAINASAAKIVDIISVIDGIAFQTNILALNAAVEAARAGEQGRGFAVVAGEVRNLAQRSATAAKEIKVLIADSAAKVAAGSALVDEAGGTMRQIVGSIRKVETIMGDISAAGRRQASGIEQIGRAIASIDGMTQQNSGLVEDASAAAGSLSDLTAQLTDALAVFRLDARMALATAARRPVARIGGPDAVRQA</sequence>
<evidence type="ECO:0000259" key="6">
    <source>
        <dbReference type="PROSITE" id="PS50111"/>
    </source>
</evidence>
<evidence type="ECO:0000256" key="3">
    <source>
        <dbReference type="ARBA" id="ARBA00029447"/>
    </source>
</evidence>
<dbReference type="SMART" id="SM00283">
    <property type="entry name" value="MA"/>
    <property type="match status" value="1"/>
</dbReference>
<comment type="caution">
    <text evidence="7">The sequence shown here is derived from an EMBL/GenBank/DDBJ whole genome shotgun (WGS) entry which is preliminary data.</text>
</comment>
<comment type="similarity">
    <text evidence="3">Belongs to the methyl-accepting chemotaxis (MCP) protein family.</text>
</comment>
<dbReference type="GO" id="GO:0006935">
    <property type="term" value="P:chemotaxis"/>
    <property type="evidence" value="ECO:0007669"/>
    <property type="project" value="InterPro"/>
</dbReference>
<evidence type="ECO:0000256" key="2">
    <source>
        <dbReference type="ARBA" id="ARBA00022481"/>
    </source>
</evidence>
<name>A0A7W2EVJ3_9BURK</name>
<dbReference type="FunFam" id="1.10.287.950:FF:000001">
    <property type="entry name" value="Methyl-accepting chemotaxis sensory transducer"/>
    <property type="match status" value="1"/>
</dbReference>
<proteinExistence type="inferred from homology"/>